<feature type="transmembrane region" description="Helical" evidence="1">
    <location>
        <begin position="113"/>
        <end position="134"/>
    </location>
</feature>
<feature type="transmembrane region" description="Helical" evidence="1">
    <location>
        <begin position="26"/>
        <end position="49"/>
    </location>
</feature>
<evidence type="ECO:0000256" key="1">
    <source>
        <dbReference type="SAM" id="Phobius"/>
    </source>
</evidence>
<comment type="caution">
    <text evidence="2">The sequence shown here is derived from an EMBL/GenBank/DDBJ whole genome shotgun (WGS) entry which is preliminary data.</text>
</comment>
<proteinExistence type="predicted"/>
<accession>A0A3E1NTI9</accession>
<reference evidence="2 3" key="1">
    <citation type="submission" date="2018-08" db="EMBL/GenBank/DDBJ databases">
        <title>Chitinophaga sp. K20C18050901, a novel bacterium isolated from forest soil.</title>
        <authorList>
            <person name="Wang C."/>
        </authorList>
    </citation>
    <scope>NUCLEOTIDE SEQUENCE [LARGE SCALE GENOMIC DNA]</scope>
    <source>
        <strain evidence="2 3">K20C18050901</strain>
    </source>
</reference>
<name>A0A3E1NTI9_9BACT</name>
<gene>
    <name evidence="2" type="ORF">DXN04_30765</name>
</gene>
<keyword evidence="1" id="KW-0472">Membrane</keyword>
<dbReference type="EMBL" id="QTJV01000016">
    <property type="protein sequence ID" value="RFM31223.1"/>
    <property type="molecule type" value="Genomic_DNA"/>
</dbReference>
<dbReference type="Proteomes" id="UP000261174">
    <property type="component" value="Unassembled WGS sequence"/>
</dbReference>
<protein>
    <submittedName>
        <fullName evidence="2">Uncharacterized protein</fullName>
    </submittedName>
</protein>
<feature type="transmembrane region" description="Helical" evidence="1">
    <location>
        <begin position="69"/>
        <end position="92"/>
    </location>
</feature>
<sequence>MIGLYYRIWVDCIKRAKSQPNTRRDWAVGSMIFMSIALTSNFALFMAIMQRHVIKSYFYKVHFSFLSGTLNTLVTYVFLFIVPCVLLNYLLILRNKRYERLLEKYPYYGGKLFVSYFLISMLLPVVLLWIAIFFF</sequence>
<dbReference type="AlphaFoldDB" id="A0A3E1NTI9"/>
<keyword evidence="1" id="KW-0812">Transmembrane</keyword>
<organism evidence="2 3">
    <name type="scientific">Chitinophaga silvisoli</name>
    <dbReference type="NCBI Taxonomy" id="2291814"/>
    <lineage>
        <taxon>Bacteria</taxon>
        <taxon>Pseudomonadati</taxon>
        <taxon>Bacteroidota</taxon>
        <taxon>Chitinophagia</taxon>
        <taxon>Chitinophagales</taxon>
        <taxon>Chitinophagaceae</taxon>
        <taxon>Chitinophaga</taxon>
    </lineage>
</organism>
<evidence type="ECO:0000313" key="3">
    <source>
        <dbReference type="Proteomes" id="UP000261174"/>
    </source>
</evidence>
<keyword evidence="3" id="KW-1185">Reference proteome</keyword>
<evidence type="ECO:0000313" key="2">
    <source>
        <dbReference type="EMBL" id="RFM31223.1"/>
    </source>
</evidence>
<keyword evidence="1" id="KW-1133">Transmembrane helix</keyword>